<feature type="compositionally biased region" description="Low complexity" evidence="1">
    <location>
        <begin position="102"/>
        <end position="115"/>
    </location>
</feature>
<keyword evidence="3" id="KW-1185">Reference proteome</keyword>
<proteinExistence type="predicted"/>
<dbReference type="AlphaFoldDB" id="A0A136IKB6"/>
<dbReference type="InParanoid" id="A0A136IKB6"/>
<sequence length="129" mass="14368">MTAALIQHDPVIDSRLGVQRCIRRAARRRPELKSRHHCSARLRGDAARLVTQFRFAQRYYTTRLDHHSCKADEALGAVWCGPVRAAWVWLLGKIAHLDGRVSGSPESHTSSSPRPGEGYAGGTRRMPGD</sequence>
<evidence type="ECO:0000313" key="3">
    <source>
        <dbReference type="Proteomes" id="UP000070501"/>
    </source>
</evidence>
<gene>
    <name evidence="2" type="ORF">Micbo1qcDRAFT_169475</name>
</gene>
<accession>A0A136IKB6</accession>
<feature type="region of interest" description="Disordered" evidence="1">
    <location>
        <begin position="100"/>
        <end position="129"/>
    </location>
</feature>
<evidence type="ECO:0000313" key="2">
    <source>
        <dbReference type="EMBL" id="KXJ85411.1"/>
    </source>
</evidence>
<evidence type="ECO:0000256" key="1">
    <source>
        <dbReference type="SAM" id="MobiDB-lite"/>
    </source>
</evidence>
<protein>
    <submittedName>
        <fullName evidence="2">Uncharacterized protein</fullName>
    </submittedName>
</protein>
<reference evidence="3" key="1">
    <citation type="submission" date="2016-02" db="EMBL/GenBank/DDBJ databases">
        <title>Draft genome sequence of Microdochium bolleyi, a fungal endophyte of beachgrass.</title>
        <authorList>
            <consortium name="DOE Joint Genome Institute"/>
            <person name="David A.S."/>
            <person name="May G."/>
            <person name="Haridas S."/>
            <person name="Lim J."/>
            <person name="Wang M."/>
            <person name="Labutti K."/>
            <person name="Lipzen A."/>
            <person name="Barry K."/>
            <person name="Grigoriev I.V."/>
        </authorList>
    </citation>
    <scope>NUCLEOTIDE SEQUENCE [LARGE SCALE GENOMIC DNA]</scope>
    <source>
        <strain evidence="3">J235TASD1</strain>
    </source>
</reference>
<dbReference type="EMBL" id="KQ964283">
    <property type="protein sequence ID" value="KXJ85411.1"/>
    <property type="molecule type" value="Genomic_DNA"/>
</dbReference>
<organism evidence="2 3">
    <name type="scientific">Microdochium bolleyi</name>
    <dbReference type="NCBI Taxonomy" id="196109"/>
    <lineage>
        <taxon>Eukaryota</taxon>
        <taxon>Fungi</taxon>
        <taxon>Dikarya</taxon>
        <taxon>Ascomycota</taxon>
        <taxon>Pezizomycotina</taxon>
        <taxon>Sordariomycetes</taxon>
        <taxon>Xylariomycetidae</taxon>
        <taxon>Xylariales</taxon>
        <taxon>Microdochiaceae</taxon>
        <taxon>Microdochium</taxon>
    </lineage>
</organism>
<dbReference type="Proteomes" id="UP000070501">
    <property type="component" value="Unassembled WGS sequence"/>
</dbReference>
<name>A0A136IKB6_9PEZI</name>